<dbReference type="PANTHER" id="PTHR43217">
    <property type="entry name" value="SUCCINATE SEMIALDEHYDE DEHYDROGENASE [NAD(P)+] SAD"/>
    <property type="match status" value="1"/>
</dbReference>
<dbReference type="Gene3D" id="3.40.309.10">
    <property type="entry name" value="Aldehyde Dehydrogenase, Chain A, domain 2"/>
    <property type="match status" value="1"/>
</dbReference>
<dbReference type="Proteomes" id="UP000785679">
    <property type="component" value="Unassembled WGS sequence"/>
</dbReference>
<reference evidence="2" key="1">
    <citation type="submission" date="2019-06" db="EMBL/GenBank/DDBJ databases">
        <authorList>
            <person name="Zheng W."/>
        </authorList>
    </citation>
    <scope>NUCLEOTIDE SEQUENCE</scope>
    <source>
        <strain evidence="2">QDHG01</strain>
    </source>
</reference>
<feature type="domain" description="Aldehyde dehydrogenase" evidence="1">
    <location>
        <begin position="27"/>
        <end position="480"/>
    </location>
</feature>
<dbReference type="EMBL" id="RRYP01008708">
    <property type="protein sequence ID" value="TNV79592.1"/>
    <property type="molecule type" value="Genomic_DNA"/>
</dbReference>
<evidence type="ECO:0000313" key="2">
    <source>
        <dbReference type="EMBL" id="TNV79592.1"/>
    </source>
</evidence>
<name>A0A8J8T292_HALGN</name>
<evidence type="ECO:0000259" key="1">
    <source>
        <dbReference type="Pfam" id="PF00171"/>
    </source>
</evidence>
<dbReference type="GO" id="GO:0004777">
    <property type="term" value="F:succinate-semialdehyde dehydrogenase (NAD+) activity"/>
    <property type="evidence" value="ECO:0007669"/>
    <property type="project" value="TreeGrafter"/>
</dbReference>
<dbReference type="SUPFAM" id="SSF53720">
    <property type="entry name" value="ALDH-like"/>
    <property type="match status" value="1"/>
</dbReference>
<dbReference type="InterPro" id="IPR016163">
    <property type="entry name" value="Ald_DH_C"/>
</dbReference>
<sequence length="488" mass="54902">MNKLFSTLLKARPSLTHLPRRYFAPGQKSIQLDDPYTGEIIDEIPFTTLEDQQSLLLRSRQAYRNFRSTTVPDRIKLVKNIADYFRENKEQVATEITRTMGKPIVQSREEVDYAVERTEVLMGMAEEALRPEMVSKTSNISKSVIREPIGTVLILSSYDFPVISIVNHLVPAILCGNSCMLKDNPRAPLISKHFENALSGSDLALRLFASQENVKQLYTSHEINYVVFMGSLQSAHDVYTEVAQNDFIDVQLDLGGKDAAYVAGDCDVELTVQTLVKGAFYNTGQSRNSIQRIYVHKDISGDFINQFSKKAFDELKLGNPLLDTTNIGPMAILEHVEELQEVIEDAVSMQGLTILGGTPNTDEHGLGRFFEPTIIANANNGMRAQSDQFFGPLVTFQDVENDKQAIELINSSKYGIQSSVFTQCQDRVDLFSEKLRVGVVNVNQCPRMQDHYLPVTGRKVCQKILYNSRHAFDNFTKLKSLNIRLDGK</sequence>
<comment type="caution">
    <text evidence="2">The sequence shown here is derived from an EMBL/GenBank/DDBJ whole genome shotgun (WGS) entry which is preliminary data.</text>
</comment>
<dbReference type="InterPro" id="IPR047110">
    <property type="entry name" value="GABD/Sad-like"/>
</dbReference>
<dbReference type="Pfam" id="PF00171">
    <property type="entry name" value="Aldedh"/>
    <property type="match status" value="1"/>
</dbReference>
<organism evidence="2 3">
    <name type="scientific">Halteria grandinella</name>
    <dbReference type="NCBI Taxonomy" id="5974"/>
    <lineage>
        <taxon>Eukaryota</taxon>
        <taxon>Sar</taxon>
        <taxon>Alveolata</taxon>
        <taxon>Ciliophora</taxon>
        <taxon>Intramacronucleata</taxon>
        <taxon>Spirotrichea</taxon>
        <taxon>Stichotrichia</taxon>
        <taxon>Sporadotrichida</taxon>
        <taxon>Halteriidae</taxon>
        <taxon>Halteria</taxon>
    </lineage>
</organism>
<dbReference type="InterPro" id="IPR016162">
    <property type="entry name" value="Ald_DH_N"/>
</dbReference>
<gene>
    <name evidence="2" type="ORF">FGO68_gene16974</name>
</gene>
<proteinExistence type="predicted"/>
<accession>A0A8J8T292</accession>
<evidence type="ECO:0000313" key="3">
    <source>
        <dbReference type="Proteomes" id="UP000785679"/>
    </source>
</evidence>
<dbReference type="PANTHER" id="PTHR43217:SF1">
    <property type="entry name" value="SUCCINATE SEMIALDEHYDE DEHYDROGENASE [NAD(P)+] SAD"/>
    <property type="match status" value="1"/>
</dbReference>
<keyword evidence="3" id="KW-1185">Reference proteome</keyword>
<dbReference type="InterPro" id="IPR016161">
    <property type="entry name" value="Ald_DH/histidinol_DH"/>
</dbReference>
<dbReference type="OrthoDB" id="310895at2759"/>
<dbReference type="Gene3D" id="3.40.605.10">
    <property type="entry name" value="Aldehyde Dehydrogenase, Chain A, domain 1"/>
    <property type="match status" value="1"/>
</dbReference>
<dbReference type="AlphaFoldDB" id="A0A8J8T292"/>
<protein>
    <recommendedName>
        <fullName evidence="1">Aldehyde dehydrogenase domain-containing protein</fullName>
    </recommendedName>
</protein>
<dbReference type="InterPro" id="IPR015590">
    <property type="entry name" value="Aldehyde_DH_dom"/>
</dbReference>